<dbReference type="AlphaFoldDB" id="A0A5N5J0U7"/>
<dbReference type="InterPro" id="IPR032508">
    <property type="entry name" value="FecR_C"/>
</dbReference>
<dbReference type="PANTHER" id="PTHR30273">
    <property type="entry name" value="PERIPLASMIC SIGNAL SENSOR AND SIGMA FACTOR ACTIVATOR FECR-RELATED"/>
    <property type="match status" value="1"/>
</dbReference>
<dbReference type="Pfam" id="PF04773">
    <property type="entry name" value="FecR"/>
    <property type="match status" value="1"/>
</dbReference>
<dbReference type="GO" id="GO:0016989">
    <property type="term" value="F:sigma factor antagonist activity"/>
    <property type="evidence" value="ECO:0007669"/>
    <property type="project" value="TreeGrafter"/>
</dbReference>
<evidence type="ECO:0000259" key="2">
    <source>
        <dbReference type="Pfam" id="PF16344"/>
    </source>
</evidence>
<dbReference type="Proteomes" id="UP000319204">
    <property type="component" value="Unassembled WGS sequence"/>
</dbReference>
<protein>
    <submittedName>
        <fullName evidence="3">DUF4974 domain-containing protein</fullName>
    </submittedName>
</protein>
<evidence type="ECO:0000259" key="1">
    <source>
        <dbReference type="Pfam" id="PF04773"/>
    </source>
</evidence>
<proteinExistence type="predicted"/>
<evidence type="ECO:0000313" key="4">
    <source>
        <dbReference type="Proteomes" id="UP000319204"/>
    </source>
</evidence>
<organism evidence="3 4">
    <name type="scientific">Flagellimonas hadalis</name>
    <dbReference type="NCBI Taxonomy" id="2597517"/>
    <lineage>
        <taxon>Bacteria</taxon>
        <taxon>Pseudomonadati</taxon>
        <taxon>Bacteroidota</taxon>
        <taxon>Flavobacteriia</taxon>
        <taxon>Flavobacteriales</taxon>
        <taxon>Flavobacteriaceae</taxon>
        <taxon>Flagellimonas</taxon>
    </lineage>
</organism>
<reference evidence="3" key="1">
    <citation type="submission" date="2019-10" db="EMBL/GenBank/DDBJ databases">
        <title>Muricauda hadale sp. nov., a piezophilic bacterium isolated from hadopelagic water of the Mariana Trench.</title>
        <authorList>
            <person name="Wei Y."/>
        </authorList>
    </citation>
    <scope>NUCLEOTIDE SEQUENCE [LARGE SCALE GENOMIC DNA]</scope>
    <source>
        <strain evidence="3">MT-229</strain>
    </source>
</reference>
<comment type="caution">
    <text evidence="3">The sequence shown here is derived from an EMBL/GenBank/DDBJ whole genome shotgun (WGS) entry which is preliminary data.</text>
</comment>
<keyword evidence="4" id="KW-1185">Reference proteome</keyword>
<accession>A0A5N5J0U7</accession>
<dbReference type="Pfam" id="PF16344">
    <property type="entry name" value="FecR_C"/>
    <property type="match status" value="1"/>
</dbReference>
<dbReference type="RefSeq" id="WP_151891445.1">
    <property type="nucleotide sequence ID" value="NZ_VNIK02000013.1"/>
</dbReference>
<evidence type="ECO:0000313" key="3">
    <source>
        <dbReference type="EMBL" id="KAB5485284.1"/>
    </source>
</evidence>
<dbReference type="EMBL" id="VNIK02000013">
    <property type="protein sequence ID" value="KAB5485284.1"/>
    <property type="molecule type" value="Genomic_DNA"/>
</dbReference>
<dbReference type="InterPro" id="IPR006860">
    <property type="entry name" value="FecR"/>
</dbReference>
<dbReference type="Gene3D" id="2.60.120.1440">
    <property type="match status" value="1"/>
</dbReference>
<sequence>MTEKKIKGLMEKYLNGTITKKEESLLEQFDGRLLSKNHKEVFKDERHRKQIERQLSQNISRPNKRISFPKWTKIAASITLMTGLAYFVHKGTKVEEKVEPIVEMTNTTEWGQKLNLTLADGTQIRLNSGSTITYPDRFEGDVREVELQGEAFFDVAKNPDKPFVIKSGEVLTTVLGTSFNINTYPDSQQIAVTVATGKVKVASHENEIHLGPNEQGVFDKKTKTISKKMTDIATFLNWKDGIIHFEDTSLAKVAESLERWYGVTFIFEKESLGDCHITANFNNELLPAVLESIVYAKKGLRYEFLENNKILIKGRCTD</sequence>
<feature type="domain" description="Protein FecR C-terminal" evidence="2">
    <location>
        <begin position="243"/>
        <end position="312"/>
    </location>
</feature>
<name>A0A5N5J0U7_9FLAO</name>
<dbReference type="OrthoDB" id="704021at2"/>
<dbReference type="Gene3D" id="3.55.50.30">
    <property type="match status" value="1"/>
</dbReference>
<dbReference type="InterPro" id="IPR012373">
    <property type="entry name" value="Ferrdict_sens_TM"/>
</dbReference>
<dbReference type="PANTHER" id="PTHR30273:SF2">
    <property type="entry name" value="PROTEIN FECR"/>
    <property type="match status" value="1"/>
</dbReference>
<gene>
    <name evidence="3" type="ORF">FOT42_015585</name>
</gene>
<feature type="domain" description="FecR protein" evidence="1">
    <location>
        <begin position="107"/>
        <end position="200"/>
    </location>
</feature>